<protein>
    <submittedName>
        <fullName evidence="6">Anaerobic ribonucleoside-triphosphate reductase activating protein</fullName>
    </submittedName>
</protein>
<evidence type="ECO:0000256" key="2">
    <source>
        <dbReference type="ARBA" id="ARBA00022723"/>
    </source>
</evidence>
<proteinExistence type="predicted"/>
<keyword evidence="4" id="KW-0411">Iron-sulfur</keyword>
<keyword evidence="3" id="KW-0408">Iron</keyword>
<dbReference type="Gene3D" id="3.20.20.70">
    <property type="entry name" value="Aldolase class I"/>
    <property type="match status" value="1"/>
</dbReference>
<dbReference type="EMBL" id="JACSPO010000001">
    <property type="protein sequence ID" value="MBD8061166.1"/>
    <property type="molecule type" value="Genomic_DNA"/>
</dbReference>
<dbReference type="SMART" id="SM00729">
    <property type="entry name" value="Elp3"/>
    <property type="match status" value="1"/>
</dbReference>
<keyword evidence="1" id="KW-0949">S-adenosyl-L-methionine</keyword>
<organism evidence="6 7">
    <name type="scientific">Oceanitalea stevensii</name>
    <dbReference type="NCBI Taxonomy" id="2763072"/>
    <lineage>
        <taxon>Bacteria</taxon>
        <taxon>Bacillati</taxon>
        <taxon>Actinomycetota</taxon>
        <taxon>Actinomycetes</taxon>
        <taxon>Micrococcales</taxon>
        <taxon>Bogoriellaceae</taxon>
        <taxon>Georgenia</taxon>
    </lineage>
</organism>
<dbReference type="InterPro" id="IPR058240">
    <property type="entry name" value="rSAM_sf"/>
</dbReference>
<dbReference type="PANTHER" id="PTHR11228">
    <property type="entry name" value="RADICAL SAM DOMAIN PROTEIN"/>
    <property type="match status" value="1"/>
</dbReference>
<name>A0ABR8YYM0_9MICO</name>
<gene>
    <name evidence="6" type="ORF">H9624_02355</name>
</gene>
<comment type="caution">
    <text evidence="6">The sequence shown here is derived from an EMBL/GenBank/DDBJ whole genome shotgun (WGS) entry which is preliminary data.</text>
</comment>
<feature type="domain" description="Radical SAM core" evidence="5">
    <location>
        <begin position="9"/>
        <end position="223"/>
    </location>
</feature>
<dbReference type="InterPro" id="IPR050377">
    <property type="entry name" value="Radical_SAM_PqqE_MftC-like"/>
</dbReference>
<dbReference type="InterPro" id="IPR012840">
    <property type="entry name" value="NrdG2"/>
</dbReference>
<evidence type="ECO:0000256" key="4">
    <source>
        <dbReference type="ARBA" id="ARBA00023014"/>
    </source>
</evidence>
<evidence type="ECO:0000256" key="1">
    <source>
        <dbReference type="ARBA" id="ARBA00022691"/>
    </source>
</evidence>
<dbReference type="InterPro" id="IPR007197">
    <property type="entry name" value="rSAM"/>
</dbReference>
<dbReference type="SFLD" id="SFLDS00029">
    <property type="entry name" value="Radical_SAM"/>
    <property type="match status" value="1"/>
</dbReference>
<accession>A0ABR8YYM0</accession>
<evidence type="ECO:0000313" key="7">
    <source>
        <dbReference type="Proteomes" id="UP000661894"/>
    </source>
</evidence>
<evidence type="ECO:0000313" key="6">
    <source>
        <dbReference type="EMBL" id="MBD8061166.1"/>
    </source>
</evidence>
<dbReference type="Pfam" id="PF04055">
    <property type="entry name" value="Radical_SAM"/>
    <property type="match status" value="1"/>
</dbReference>
<sequence>MTPLSTVDWPGRLAATVFCQGCPWDCSYCHNPALIAPRTPGTLPWEDVLAFLRRRRRLLDAVVMSGGEATRQGALLPAVREVRGLGFAVGLHTAGPYPRRLAALLGDVDWVGLDLKALPEDYHDVVRRPGAGHLAWECLDLLVASGVDHEVRTTVAPGSPAARHAVEIARRARDAGARAFALQVVRTAGTRAEFAAAHSSADHRAWREEVTSLDEQIAALGLPHYELRPG</sequence>
<dbReference type="CDD" id="cd01335">
    <property type="entry name" value="Radical_SAM"/>
    <property type="match status" value="1"/>
</dbReference>
<reference evidence="6 7" key="1">
    <citation type="submission" date="2020-08" db="EMBL/GenBank/DDBJ databases">
        <title>A Genomic Blueprint of the Chicken Gut Microbiome.</title>
        <authorList>
            <person name="Gilroy R."/>
            <person name="Ravi A."/>
            <person name="Getino M."/>
            <person name="Pursley I."/>
            <person name="Horton D.L."/>
            <person name="Alikhan N.-F."/>
            <person name="Baker D."/>
            <person name="Gharbi K."/>
            <person name="Hall N."/>
            <person name="Watson M."/>
            <person name="Adriaenssens E.M."/>
            <person name="Foster-Nyarko E."/>
            <person name="Jarju S."/>
            <person name="Secka A."/>
            <person name="Antonio M."/>
            <person name="Oren A."/>
            <person name="Chaudhuri R."/>
            <person name="La Ragione R.M."/>
            <person name="Hildebrand F."/>
            <person name="Pallen M.J."/>
        </authorList>
    </citation>
    <scope>NUCLEOTIDE SEQUENCE [LARGE SCALE GENOMIC DNA]</scope>
    <source>
        <strain evidence="6 7">Sa1BUA1</strain>
    </source>
</reference>
<dbReference type="Proteomes" id="UP000661894">
    <property type="component" value="Unassembled WGS sequence"/>
</dbReference>
<keyword evidence="2" id="KW-0479">Metal-binding</keyword>
<dbReference type="PROSITE" id="PS51918">
    <property type="entry name" value="RADICAL_SAM"/>
    <property type="match status" value="1"/>
</dbReference>
<dbReference type="InterPro" id="IPR006638">
    <property type="entry name" value="Elp3/MiaA/NifB-like_rSAM"/>
</dbReference>
<dbReference type="SUPFAM" id="SSF102114">
    <property type="entry name" value="Radical SAM enzymes"/>
    <property type="match status" value="1"/>
</dbReference>
<evidence type="ECO:0000259" key="5">
    <source>
        <dbReference type="PROSITE" id="PS51918"/>
    </source>
</evidence>
<evidence type="ECO:0000256" key="3">
    <source>
        <dbReference type="ARBA" id="ARBA00023004"/>
    </source>
</evidence>
<dbReference type="PANTHER" id="PTHR11228:SF27">
    <property type="entry name" value="GLYCYL-RADICAL ENZYME ACTIVATING ENZYME MJ1227-RELATED"/>
    <property type="match status" value="1"/>
</dbReference>
<dbReference type="NCBIfam" id="TIGR02495">
    <property type="entry name" value="NrdG2"/>
    <property type="match status" value="1"/>
</dbReference>
<keyword evidence="7" id="KW-1185">Reference proteome</keyword>
<dbReference type="InterPro" id="IPR013785">
    <property type="entry name" value="Aldolase_TIM"/>
</dbReference>
<dbReference type="SFLD" id="SFLDG01094">
    <property type="entry name" value="Uncharacterised_Radical_SAM_Su"/>
    <property type="match status" value="1"/>
</dbReference>